<feature type="region of interest" description="Disordered" evidence="4">
    <location>
        <begin position="52"/>
        <end position="76"/>
    </location>
</feature>
<accession>A0ABP1YW72</accession>
<evidence type="ECO:0000256" key="4">
    <source>
        <dbReference type="SAM" id="MobiDB-lite"/>
    </source>
</evidence>
<evidence type="ECO:0000259" key="6">
    <source>
        <dbReference type="Pfam" id="PF03067"/>
    </source>
</evidence>
<dbReference type="PANTHER" id="PTHR34823:SF1">
    <property type="entry name" value="CHITIN-BINDING TYPE-4 DOMAIN-CONTAINING PROTEIN"/>
    <property type="match status" value="1"/>
</dbReference>
<dbReference type="EMBL" id="CQEH01000035">
    <property type="protein sequence ID" value="CNL78761.1"/>
    <property type="molecule type" value="Genomic_DNA"/>
</dbReference>
<sequence length="493" mass="53502">MKLNKIMLAMVVMSISGGAMAHGYVEKPESRNFLCSSSGKNLNKDCGNVQYEPQSSGETVDGFPASGPADGKLASGGINVSKDLDQQTATRWHKTKIQAGPQQFKWKFTAAHPITDFKYYMTKQDWNPNQPLTRDSFDLTPFCVIGGGPAETQTMMTTHECDVPERTGYQVIYGAWDVSDTQNTFYNVMDVEFDNVSGEVAVSEWSTKVGSIDPRDNLNPGDKVKLRMFDKQGERSDLAVEITIADAKEGKKNNWAYALANKVNDTHKNLRAGNKDASGNVFAAHGANTIYINANSEVIRVETQIENAQVDASTEVAASFSISGMKKEYQMAAGALAIHFDLGTIGSMDLVAKVFAPDNSVKGYKGMTLENASQHVSIAMTDLKAGKHTLVIIGTDAQGESKQQSIVFMVEGEVETAKPEVKPEVDGADKQCSAPAWSNNAEYFAKATVTHNGRIYISKWWTNNAAVPGDAAVTDATGNNTGWGKVWEDKGPC</sequence>
<dbReference type="Pfam" id="PF03067">
    <property type="entry name" value="LPMO_10"/>
    <property type="match status" value="1"/>
</dbReference>
<keyword evidence="3 5" id="KW-0732">Signal</keyword>
<dbReference type="Pfam" id="PF21868">
    <property type="entry name" value="GbpA_D3"/>
    <property type="match status" value="1"/>
</dbReference>
<gene>
    <name evidence="9" type="primary">ChiY_2</name>
    <name evidence="9" type="ORF">ERS137966_04138</name>
</gene>
<name>A0ABP1YW72_YERAL</name>
<keyword evidence="1" id="KW-0964">Secreted</keyword>
<evidence type="ECO:0000256" key="1">
    <source>
        <dbReference type="ARBA" id="ARBA00022525"/>
    </source>
</evidence>
<dbReference type="CDD" id="cd21177">
    <property type="entry name" value="LPMO_AA10"/>
    <property type="match status" value="1"/>
</dbReference>
<dbReference type="InterPro" id="IPR014756">
    <property type="entry name" value="Ig_E-set"/>
</dbReference>
<dbReference type="Gene3D" id="2.60.40.2550">
    <property type="match status" value="1"/>
</dbReference>
<dbReference type="RefSeq" id="WP_049604541.1">
    <property type="nucleotide sequence ID" value="NZ_CQEH01000035.1"/>
</dbReference>
<reference evidence="9 10" key="1">
    <citation type="submission" date="2015-03" db="EMBL/GenBank/DDBJ databases">
        <authorList>
            <consortium name="Pathogen Informatics"/>
            <person name="Murphy D."/>
        </authorList>
    </citation>
    <scope>NUCLEOTIDE SEQUENCE [LARGE SCALE GENOMIC DNA]</scope>
    <source>
        <strain evidence="9 10">IP08791</strain>
    </source>
</reference>
<dbReference type="PANTHER" id="PTHR34823">
    <property type="entry name" value="GLCNAC-BINDING PROTEIN A"/>
    <property type="match status" value="1"/>
</dbReference>
<evidence type="ECO:0000259" key="8">
    <source>
        <dbReference type="Pfam" id="PF21868"/>
    </source>
</evidence>
<dbReference type="InterPro" id="IPR051024">
    <property type="entry name" value="GlcNAc_Chitin_IntDeg"/>
</dbReference>
<feature type="domain" description="GlcNAc-binding protein A third" evidence="8">
    <location>
        <begin position="319"/>
        <end position="406"/>
    </location>
</feature>
<keyword evidence="10" id="KW-1185">Reference proteome</keyword>
<evidence type="ECO:0000256" key="2">
    <source>
        <dbReference type="ARBA" id="ARBA00022669"/>
    </source>
</evidence>
<feature type="domain" description="Chitin-binding type-4" evidence="6">
    <location>
        <begin position="22"/>
        <end position="191"/>
    </location>
</feature>
<dbReference type="Gene3D" id="3.30.70.2150">
    <property type="match status" value="1"/>
</dbReference>
<proteinExistence type="predicted"/>
<dbReference type="CDD" id="cd12215">
    <property type="entry name" value="ChiC_BD"/>
    <property type="match status" value="1"/>
</dbReference>
<dbReference type="InterPro" id="IPR036573">
    <property type="entry name" value="CBM_sf_5/12"/>
</dbReference>
<evidence type="ECO:0000313" key="10">
    <source>
        <dbReference type="Proteomes" id="UP000038647"/>
    </source>
</evidence>
<dbReference type="SUPFAM" id="SSF81296">
    <property type="entry name" value="E set domains"/>
    <property type="match status" value="1"/>
</dbReference>
<dbReference type="InterPro" id="IPR004302">
    <property type="entry name" value="Cellulose/chitin-bd_N"/>
</dbReference>
<evidence type="ECO:0000256" key="5">
    <source>
        <dbReference type="SAM" id="SignalP"/>
    </source>
</evidence>
<organism evidence="9 10">
    <name type="scientific">Yersinia aldovae</name>
    <dbReference type="NCBI Taxonomy" id="29483"/>
    <lineage>
        <taxon>Bacteria</taxon>
        <taxon>Pseudomonadati</taxon>
        <taxon>Pseudomonadota</taxon>
        <taxon>Gammaproteobacteria</taxon>
        <taxon>Enterobacterales</taxon>
        <taxon>Yersiniaceae</taxon>
        <taxon>Yersinia</taxon>
    </lineage>
</organism>
<evidence type="ECO:0000313" key="9">
    <source>
        <dbReference type="EMBL" id="CNL78761.1"/>
    </source>
</evidence>
<dbReference type="Proteomes" id="UP000038647">
    <property type="component" value="Unassembled WGS sequence"/>
</dbReference>
<keyword evidence="2" id="KW-0147">Chitin-binding</keyword>
<comment type="caution">
    <text evidence="9">The sequence shown here is derived from an EMBL/GenBank/DDBJ whole genome shotgun (WGS) entry which is preliminary data.</text>
</comment>
<feature type="signal peptide" evidence="5">
    <location>
        <begin position="1"/>
        <end position="21"/>
    </location>
</feature>
<dbReference type="SUPFAM" id="SSF51055">
    <property type="entry name" value="Carbohydrate binding domain"/>
    <property type="match status" value="1"/>
</dbReference>
<feature type="domain" description="N-acetylglucosamine binding protein A" evidence="7">
    <location>
        <begin position="207"/>
        <end position="303"/>
    </location>
</feature>
<dbReference type="Gene3D" id="2.10.10.20">
    <property type="entry name" value="Carbohydrate-binding module superfamily 5/12"/>
    <property type="match status" value="1"/>
</dbReference>
<dbReference type="InterPro" id="IPR041029">
    <property type="entry name" value="GbpA_2"/>
</dbReference>
<evidence type="ECO:0000259" key="7">
    <source>
        <dbReference type="Pfam" id="PF18416"/>
    </source>
</evidence>
<protein>
    <submittedName>
        <fullName evidence="9">N-acetylglucosamine-binding protein A</fullName>
    </submittedName>
</protein>
<dbReference type="Gene3D" id="2.70.50.50">
    <property type="entry name" value="chitin-binding protein cbp21"/>
    <property type="match status" value="1"/>
</dbReference>
<dbReference type="NCBIfam" id="NF009690">
    <property type="entry name" value="PRK13211.1"/>
    <property type="match status" value="1"/>
</dbReference>
<dbReference type="InterPro" id="IPR054063">
    <property type="entry name" value="GbpA_D3"/>
</dbReference>
<evidence type="ECO:0000256" key="3">
    <source>
        <dbReference type="ARBA" id="ARBA00022729"/>
    </source>
</evidence>
<feature type="chain" id="PRO_5045076795" evidence="5">
    <location>
        <begin position="22"/>
        <end position="493"/>
    </location>
</feature>
<dbReference type="Pfam" id="PF18416">
    <property type="entry name" value="GbpA_2"/>
    <property type="match status" value="1"/>
</dbReference>